<dbReference type="RefSeq" id="WP_213671456.1">
    <property type="nucleotide sequence ID" value="NZ_JAHCDA010000003.1"/>
</dbReference>
<dbReference type="EMBL" id="JAHCDA010000003">
    <property type="protein sequence ID" value="MBS7812770.1"/>
    <property type="molecule type" value="Genomic_DNA"/>
</dbReference>
<dbReference type="InterPro" id="IPR037041">
    <property type="entry name" value="Trigger_fac_C_sf"/>
</dbReference>
<evidence type="ECO:0000256" key="9">
    <source>
        <dbReference type="ARBA" id="ARBA00029986"/>
    </source>
</evidence>
<evidence type="ECO:0000256" key="2">
    <source>
        <dbReference type="ARBA" id="ARBA00005464"/>
    </source>
</evidence>
<dbReference type="InterPro" id="IPR046357">
    <property type="entry name" value="PPIase_dom_sf"/>
</dbReference>
<evidence type="ECO:0000313" key="15">
    <source>
        <dbReference type="Proteomes" id="UP000766336"/>
    </source>
</evidence>
<evidence type="ECO:0000313" key="14">
    <source>
        <dbReference type="EMBL" id="MBS7812770.1"/>
    </source>
</evidence>
<evidence type="ECO:0000256" key="12">
    <source>
        <dbReference type="RuleBase" id="RU003914"/>
    </source>
</evidence>
<evidence type="ECO:0000256" key="10">
    <source>
        <dbReference type="HAMAP-Rule" id="MF_00303"/>
    </source>
</evidence>
<dbReference type="EC" id="5.2.1.8" evidence="3 10"/>
<dbReference type="Gene3D" id="3.10.50.40">
    <property type="match status" value="1"/>
</dbReference>
<gene>
    <name evidence="10 14" type="primary">tig</name>
    <name evidence="14" type="ORF">KHU32_17600</name>
</gene>
<dbReference type="InterPro" id="IPR008881">
    <property type="entry name" value="Trigger_fac_ribosome-bd_bac"/>
</dbReference>
<reference evidence="14 15" key="1">
    <citation type="submission" date="2021-05" db="EMBL/GenBank/DDBJ databases">
        <title>Roseococcus sp. XZZS9, whole genome shotgun sequencing project.</title>
        <authorList>
            <person name="Zhao G."/>
            <person name="Shen L."/>
        </authorList>
    </citation>
    <scope>NUCLEOTIDE SEQUENCE [LARGE SCALE GENOMIC DNA]</scope>
    <source>
        <strain evidence="14 15">XZZS9</strain>
    </source>
</reference>
<accession>A0ABS5QGH2</accession>
<dbReference type="PROSITE" id="PS50059">
    <property type="entry name" value="FKBP_PPIASE"/>
    <property type="match status" value="1"/>
</dbReference>
<keyword evidence="10 12" id="KW-0132">Cell division</keyword>
<keyword evidence="15" id="KW-1185">Reference proteome</keyword>
<evidence type="ECO:0000256" key="8">
    <source>
        <dbReference type="ARBA" id="ARBA00024849"/>
    </source>
</evidence>
<evidence type="ECO:0000256" key="3">
    <source>
        <dbReference type="ARBA" id="ARBA00013194"/>
    </source>
</evidence>
<dbReference type="SUPFAM" id="SSF109998">
    <property type="entry name" value="Triger factor/SurA peptide-binding domain-like"/>
    <property type="match status" value="1"/>
</dbReference>
<comment type="caution">
    <text evidence="14">The sequence shown here is derived from an EMBL/GenBank/DDBJ whole genome shotgun (WGS) entry which is preliminary data.</text>
</comment>
<dbReference type="PANTHER" id="PTHR30560">
    <property type="entry name" value="TRIGGER FACTOR CHAPERONE AND PEPTIDYL-PROLYL CIS/TRANS ISOMERASE"/>
    <property type="match status" value="1"/>
</dbReference>
<keyword evidence="10" id="KW-0963">Cytoplasm</keyword>
<feature type="domain" description="PPIase FKBP-type" evidence="13">
    <location>
        <begin position="162"/>
        <end position="244"/>
    </location>
</feature>
<evidence type="ECO:0000256" key="6">
    <source>
        <dbReference type="ARBA" id="ARBA00023186"/>
    </source>
</evidence>
<organism evidence="14 15">
    <name type="scientific">Roseococcus pinisoli</name>
    <dbReference type="NCBI Taxonomy" id="2835040"/>
    <lineage>
        <taxon>Bacteria</taxon>
        <taxon>Pseudomonadati</taxon>
        <taxon>Pseudomonadota</taxon>
        <taxon>Alphaproteobacteria</taxon>
        <taxon>Acetobacterales</taxon>
        <taxon>Roseomonadaceae</taxon>
        <taxon>Roseococcus</taxon>
    </lineage>
</organism>
<dbReference type="Pfam" id="PF00254">
    <property type="entry name" value="FKBP_C"/>
    <property type="match status" value="1"/>
</dbReference>
<dbReference type="SUPFAM" id="SSF54534">
    <property type="entry name" value="FKBP-like"/>
    <property type="match status" value="1"/>
</dbReference>
<evidence type="ECO:0000256" key="1">
    <source>
        <dbReference type="ARBA" id="ARBA00000971"/>
    </source>
</evidence>
<proteinExistence type="inferred from homology"/>
<dbReference type="NCBIfam" id="TIGR00115">
    <property type="entry name" value="tig"/>
    <property type="match status" value="1"/>
</dbReference>
<sequence>MQVTEVANEGLKRAYTVVVPASSIALQKDKRLAEIAKDIKLPGFRPGKVPQKVVQARYGQSVMGEVLEASVQEASSKVVSDNNLRPALQPKIELVSFAEGADLEFRMDLEILPEIPMPDFAGISLKRLKAAPGEEDVTKALENISRRQSSLEETEARAAAKGEVLICDFVGRIDGTEFQGGTASDMPIEVAGPGFIPGFTEQLEGMAPGEERIVKVAFPADYGSAELAGKDAEFTVTAKALKIYAKPALDDEFAKKLGLESIDKLREAITDSLQREYDSLGRMAIKRKLLDALAERASFTVPEGMVENEFGQIWQRVEADLKAGKLDGEDAGKDEATLKADYRAIAERRIRLGLLLSEIGRTNNIQVSREELGQAMRAEVQRYPGQEKQVYDFFQKNPQAIENLRSPIFEEKVVDFMLELAKVEDETVTAEALAEAAQQG</sequence>
<dbReference type="InterPro" id="IPR005215">
    <property type="entry name" value="Trig_fac"/>
</dbReference>
<dbReference type="PIRSF" id="PIRSF003095">
    <property type="entry name" value="Trigger_factor"/>
    <property type="match status" value="1"/>
</dbReference>
<keyword evidence="5 10" id="KW-0697">Rotamase</keyword>
<dbReference type="InterPro" id="IPR008880">
    <property type="entry name" value="Trigger_fac_C"/>
</dbReference>
<comment type="function">
    <text evidence="8 10">Involved in protein export. Acts as a chaperone by maintaining the newly synthesized protein in an open conformation. Functions as a peptidyl-prolyl cis-trans isomerase.</text>
</comment>
<dbReference type="Pfam" id="PF05698">
    <property type="entry name" value="Trigger_C"/>
    <property type="match status" value="1"/>
</dbReference>
<dbReference type="GO" id="GO:0003755">
    <property type="term" value="F:peptidyl-prolyl cis-trans isomerase activity"/>
    <property type="evidence" value="ECO:0007669"/>
    <property type="project" value="UniProtKB-EC"/>
</dbReference>
<comment type="similarity">
    <text evidence="2 10 12">Belongs to the FKBP-type PPIase family. Tig subfamily.</text>
</comment>
<dbReference type="SUPFAM" id="SSF102735">
    <property type="entry name" value="Trigger factor ribosome-binding domain"/>
    <property type="match status" value="1"/>
</dbReference>
<dbReference type="HAMAP" id="MF_00303">
    <property type="entry name" value="Trigger_factor_Tig"/>
    <property type="match status" value="1"/>
</dbReference>
<protein>
    <recommendedName>
        <fullName evidence="4 10">Trigger factor</fullName>
        <shortName evidence="10">TF</shortName>
        <ecNumber evidence="3 10">5.2.1.8</ecNumber>
    </recommendedName>
    <alternativeName>
        <fullName evidence="9 10">PPIase</fullName>
    </alternativeName>
</protein>
<dbReference type="Gene3D" id="1.10.3120.10">
    <property type="entry name" value="Trigger factor, C-terminal domain"/>
    <property type="match status" value="1"/>
</dbReference>
<dbReference type="Pfam" id="PF05697">
    <property type="entry name" value="Trigger_N"/>
    <property type="match status" value="1"/>
</dbReference>
<evidence type="ECO:0000256" key="7">
    <source>
        <dbReference type="ARBA" id="ARBA00023235"/>
    </source>
</evidence>
<dbReference type="Proteomes" id="UP000766336">
    <property type="component" value="Unassembled WGS sequence"/>
</dbReference>
<evidence type="ECO:0000259" key="13">
    <source>
        <dbReference type="PROSITE" id="PS50059"/>
    </source>
</evidence>
<comment type="catalytic activity">
    <reaction evidence="1 10 11">
        <text>[protein]-peptidylproline (omega=180) = [protein]-peptidylproline (omega=0)</text>
        <dbReference type="Rhea" id="RHEA:16237"/>
        <dbReference type="Rhea" id="RHEA-COMP:10747"/>
        <dbReference type="Rhea" id="RHEA-COMP:10748"/>
        <dbReference type="ChEBI" id="CHEBI:83833"/>
        <dbReference type="ChEBI" id="CHEBI:83834"/>
        <dbReference type="EC" id="5.2.1.8"/>
    </reaction>
</comment>
<evidence type="ECO:0000256" key="5">
    <source>
        <dbReference type="ARBA" id="ARBA00023110"/>
    </source>
</evidence>
<dbReference type="PANTHER" id="PTHR30560:SF3">
    <property type="entry name" value="TRIGGER FACTOR-LIKE PROTEIN TIG, CHLOROPLASTIC"/>
    <property type="match status" value="1"/>
</dbReference>
<keyword evidence="6 10" id="KW-0143">Chaperone</keyword>
<name>A0ABS5QGH2_9PROT</name>
<dbReference type="InterPro" id="IPR036611">
    <property type="entry name" value="Trigger_fac_ribosome-bd_sf"/>
</dbReference>
<evidence type="ECO:0000256" key="4">
    <source>
        <dbReference type="ARBA" id="ARBA00016902"/>
    </source>
</evidence>
<keyword evidence="7 10" id="KW-0413">Isomerase</keyword>
<dbReference type="InterPro" id="IPR027304">
    <property type="entry name" value="Trigger_fact/SurA_dom_sf"/>
</dbReference>
<evidence type="ECO:0000256" key="11">
    <source>
        <dbReference type="PROSITE-ProRule" id="PRU00277"/>
    </source>
</evidence>
<comment type="subcellular location">
    <subcellularLocation>
        <location evidence="10">Cytoplasm</location>
    </subcellularLocation>
    <text evidence="10">About half TF is bound to the ribosome near the polypeptide exit tunnel while the other half is free in the cytoplasm.</text>
</comment>
<comment type="domain">
    <text evidence="10">Consists of 3 domains; the N-terminus binds the ribosome, the middle domain has PPIase activity, while the C-terminus has intrinsic chaperone activity on its own.</text>
</comment>
<keyword evidence="10 12" id="KW-0131">Cell cycle</keyword>
<dbReference type="InterPro" id="IPR001179">
    <property type="entry name" value="PPIase_FKBP_dom"/>
</dbReference>
<dbReference type="Gene3D" id="3.30.70.1050">
    <property type="entry name" value="Trigger factor ribosome-binding domain"/>
    <property type="match status" value="1"/>
</dbReference>